<dbReference type="Pfam" id="PF03400">
    <property type="entry name" value="DDE_Tnp_IS1"/>
    <property type="match status" value="1"/>
</dbReference>
<dbReference type="InterPro" id="IPR005063">
    <property type="entry name" value="Transposase_27"/>
</dbReference>
<dbReference type="GO" id="GO:0004803">
    <property type="term" value="F:transposase activity"/>
    <property type="evidence" value="ECO:0007669"/>
    <property type="project" value="InterPro"/>
</dbReference>
<evidence type="ECO:0000313" key="2">
    <source>
        <dbReference type="Proteomes" id="UP000712673"/>
    </source>
</evidence>
<dbReference type="Proteomes" id="UP000712673">
    <property type="component" value="Unassembled WGS sequence"/>
</dbReference>
<gene>
    <name evidence="1" type="ORF">FJZ47_18390</name>
</gene>
<evidence type="ECO:0008006" key="3">
    <source>
        <dbReference type="Google" id="ProtNLM"/>
    </source>
</evidence>
<name>A0A938B456_UNCTE</name>
<proteinExistence type="predicted"/>
<protein>
    <recommendedName>
        <fullName evidence="3">Transposase</fullName>
    </recommendedName>
</protein>
<dbReference type="AlphaFoldDB" id="A0A938B456"/>
<sequence>MTRSYTDGWGVYERYIVPEQHPVGEEHTQKIESKHLNLRTRIKRLVRRTVCKRRTPGRWGVGCALLPESVRRSSC</sequence>
<dbReference type="GO" id="GO:0003677">
    <property type="term" value="F:DNA binding"/>
    <property type="evidence" value="ECO:0007669"/>
    <property type="project" value="InterPro"/>
</dbReference>
<reference evidence="1" key="1">
    <citation type="submission" date="2019-03" db="EMBL/GenBank/DDBJ databases">
        <title>Lake Tanganyika Metagenome-Assembled Genomes (MAGs).</title>
        <authorList>
            <person name="Tran P."/>
        </authorList>
    </citation>
    <scope>NUCLEOTIDE SEQUENCE</scope>
    <source>
        <strain evidence="1">K_DeepCast_65m_m2_066</strain>
    </source>
</reference>
<dbReference type="GO" id="GO:0006313">
    <property type="term" value="P:DNA transposition"/>
    <property type="evidence" value="ECO:0007669"/>
    <property type="project" value="InterPro"/>
</dbReference>
<comment type="caution">
    <text evidence="1">The sequence shown here is derived from an EMBL/GenBank/DDBJ whole genome shotgun (WGS) entry which is preliminary data.</text>
</comment>
<dbReference type="EMBL" id="VGLS01000674">
    <property type="protein sequence ID" value="MBM3225749.1"/>
    <property type="molecule type" value="Genomic_DNA"/>
</dbReference>
<evidence type="ECO:0000313" key="1">
    <source>
        <dbReference type="EMBL" id="MBM3225749.1"/>
    </source>
</evidence>
<accession>A0A938B456</accession>
<organism evidence="1 2">
    <name type="scientific">Tectimicrobiota bacterium</name>
    <dbReference type="NCBI Taxonomy" id="2528274"/>
    <lineage>
        <taxon>Bacteria</taxon>
        <taxon>Pseudomonadati</taxon>
        <taxon>Nitrospinota/Tectimicrobiota group</taxon>
        <taxon>Candidatus Tectimicrobiota</taxon>
    </lineage>
</organism>